<dbReference type="Proteomes" id="UP001489004">
    <property type="component" value="Unassembled WGS sequence"/>
</dbReference>
<proteinExistence type="predicted"/>
<keyword evidence="3" id="KW-1185">Reference proteome</keyword>
<comment type="caution">
    <text evidence="2">The sequence shown here is derived from an EMBL/GenBank/DDBJ whole genome shotgun (WGS) entry which is preliminary data.</text>
</comment>
<evidence type="ECO:0008006" key="4">
    <source>
        <dbReference type="Google" id="ProtNLM"/>
    </source>
</evidence>
<dbReference type="AlphaFoldDB" id="A0AAW1P4U8"/>
<dbReference type="GO" id="GO:0006310">
    <property type="term" value="P:DNA recombination"/>
    <property type="evidence" value="ECO:0007669"/>
    <property type="project" value="UniProtKB-KW"/>
</dbReference>
<dbReference type="InterPro" id="IPR011010">
    <property type="entry name" value="DNA_brk_join_enz"/>
</dbReference>
<keyword evidence="1" id="KW-0233">DNA recombination</keyword>
<accession>A0AAW1P4U8</accession>
<dbReference type="GO" id="GO:0003677">
    <property type="term" value="F:DNA binding"/>
    <property type="evidence" value="ECO:0007669"/>
    <property type="project" value="InterPro"/>
</dbReference>
<dbReference type="SUPFAM" id="SSF56349">
    <property type="entry name" value="DNA breaking-rejoining enzymes"/>
    <property type="match status" value="1"/>
</dbReference>
<evidence type="ECO:0000313" key="3">
    <source>
        <dbReference type="Proteomes" id="UP001489004"/>
    </source>
</evidence>
<name>A0AAW1P4U8_9CHLO</name>
<dbReference type="GO" id="GO:0015074">
    <property type="term" value="P:DNA integration"/>
    <property type="evidence" value="ECO:0007669"/>
    <property type="project" value="InterPro"/>
</dbReference>
<organism evidence="2 3">
    <name type="scientific">[Myrmecia] bisecta</name>
    <dbReference type="NCBI Taxonomy" id="41462"/>
    <lineage>
        <taxon>Eukaryota</taxon>
        <taxon>Viridiplantae</taxon>
        <taxon>Chlorophyta</taxon>
        <taxon>core chlorophytes</taxon>
        <taxon>Trebouxiophyceae</taxon>
        <taxon>Trebouxiales</taxon>
        <taxon>Trebouxiaceae</taxon>
        <taxon>Myrmecia</taxon>
    </lineage>
</organism>
<evidence type="ECO:0000313" key="2">
    <source>
        <dbReference type="EMBL" id="KAK9803908.1"/>
    </source>
</evidence>
<evidence type="ECO:0000256" key="1">
    <source>
        <dbReference type="ARBA" id="ARBA00023172"/>
    </source>
</evidence>
<sequence>MEGAVTQVLISRPGQAAVVVCRVRDTRDRVYFPMRQVHTLVLADSLTYQTYYRTLQGVSHGSIKAVSPGLRAQLAAKKALGPRAKTASVVSVATLLRALAKLGVSPVVIESFKAAQCGHLHHVAPEAAELIDDTVEPLPQQVPTDFPVVLPACNVPAAKLKARYGLKVTAPHLLKHAPLSTQLVKLREWSSHDVQLDRDGGRISSTTLKKVDDNINTYLGYLFTYQSDRCPTLEAYLDPYRFAGYISYLRAKKSGKGRLSSVISTTQRVVSFLEATGPLQPGALRPLTQWLQKLWKQLNLVTPKNRKDIVTLDQERRWIDAADFQRVVDKGCELEGCLGNRLFWATDELGVKTLKMDLPHHKNAAAWGGQAIAFTMPPPLTSLFKRYLKWGHKILTDYQGNEREQLVFVDKQGRPFSDATFCLYWQAWLESRAGVRVSPQVMRHVFVDGLRSTTDPPPIAERGAAMAMGNSVRTWDAAYDTRFAGRMAQTAIDGFGTWRAGLVLQRAPIITTSVPTASLGNPAPTTLHRAIVMFPSIPARHTPPTEMSDAATHQQQQLAKDDGDIVIDLTCE</sequence>
<dbReference type="InterPro" id="IPR013762">
    <property type="entry name" value="Integrase-like_cat_sf"/>
</dbReference>
<gene>
    <name evidence="2" type="ORF">WJX72_003836</name>
</gene>
<dbReference type="Gene3D" id="1.10.443.10">
    <property type="entry name" value="Intergrase catalytic core"/>
    <property type="match status" value="1"/>
</dbReference>
<dbReference type="EMBL" id="JALJOR010000019">
    <property type="protein sequence ID" value="KAK9803908.1"/>
    <property type="molecule type" value="Genomic_DNA"/>
</dbReference>
<reference evidence="2 3" key="1">
    <citation type="journal article" date="2024" name="Nat. Commun.">
        <title>Phylogenomics reveals the evolutionary origins of lichenization in chlorophyte algae.</title>
        <authorList>
            <person name="Puginier C."/>
            <person name="Libourel C."/>
            <person name="Otte J."/>
            <person name="Skaloud P."/>
            <person name="Haon M."/>
            <person name="Grisel S."/>
            <person name="Petersen M."/>
            <person name="Berrin J.G."/>
            <person name="Delaux P.M."/>
            <person name="Dal Grande F."/>
            <person name="Keller J."/>
        </authorList>
    </citation>
    <scope>NUCLEOTIDE SEQUENCE [LARGE SCALE GENOMIC DNA]</scope>
    <source>
        <strain evidence="2 3">SAG 2043</strain>
    </source>
</reference>
<protein>
    <recommendedName>
        <fullName evidence="4">Tyr recombinase domain-containing protein</fullName>
    </recommendedName>
</protein>